<dbReference type="AlphaFoldDB" id="A0A1T5GAK2"/>
<dbReference type="Proteomes" id="UP000189818">
    <property type="component" value="Unassembled WGS sequence"/>
</dbReference>
<dbReference type="Gene3D" id="2.60.120.10">
    <property type="entry name" value="Jelly Rolls"/>
    <property type="match status" value="1"/>
</dbReference>
<dbReference type="GO" id="GO:0005829">
    <property type="term" value="C:cytosol"/>
    <property type="evidence" value="ECO:0007669"/>
    <property type="project" value="TreeGrafter"/>
</dbReference>
<dbReference type="CDD" id="cd02209">
    <property type="entry name" value="cupin_XRE_C"/>
    <property type="match status" value="1"/>
</dbReference>
<sequence length="187" mass="20674">MMIANSIYSARRRRGLTLAQLASATDLDKGYLSRVERGQKSPSISTLLKIAEALDVQVGQLFGEKTGEDAILVVRRDEHIDMKSDEQPGMGLLQAILPASNRRRLSLFMIEPGQEVNSRAADHPGDETVYVLSGTLVIDFPDRSVELREGDCVHFDGHLRHDIRQVGRAKARALVIIAQDLSTRVAD</sequence>
<keyword evidence="1" id="KW-0238">DNA-binding</keyword>
<evidence type="ECO:0000313" key="3">
    <source>
        <dbReference type="EMBL" id="SKC05331.1"/>
    </source>
</evidence>
<dbReference type="InterPro" id="IPR010982">
    <property type="entry name" value="Lambda_DNA-bd_dom_sf"/>
</dbReference>
<evidence type="ECO:0000313" key="4">
    <source>
        <dbReference type="Proteomes" id="UP000189818"/>
    </source>
</evidence>
<dbReference type="PROSITE" id="PS50943">
    <property type="entry name" value="HTH_CROC1"/>
    <property type="match status" value="1"/>
</dbReference>
<evidence type="ECO:0000259" key="2">
    <source>
        <dbReference type="PROSITE" id="PS50943"/>
    </source>
</evidence>
<dbReference type="InterPro" id="IPR050807">
    <property type="entry name" value="TransReg_Diox_bact_type"/>
</dbReference>
<dbReference type="SMART" id="SM00530">
    <property type="entry name" value="HTH_XRE"/>
    <property type="match status" value="1"/>
</dbReference>
<dbReference type="PANTHER" id="PTHR46797:SF1">
    <property type="entry name" value="METHYLPHOSPHONATE SYNTHASE"/>
    <property type="match status" value="1"/>
</dbReference>
<dbReference type="SUPFAM" id="SSF51182">
    <property type="entry name" value="RmlC-like cupins"/>
    <property type="match status" value="1"/>
</dbReference>
<dbReference type="STRING" id="439228.SAMN06295920_11327"/>
<dbReference type="GO" id="GO:0003700">
    <property type="term" value="F:DNA-binding transcription factor activity"/>
    <property type="evidence" value="ECO:0007669"/>
    <property type="project" value="TreeGrafter"/>
</dbReference>
<dbReference type="EMBL" id="FUYM01000013">
    <property type="protein sequence ID" value="SKC05331.1"/>
    <property type="molecule type" value="Genomic_DNA"/>
</dbReference>
<dbReference type="InterPro" id="IPR011051">
    <property type="entry name" value="RmlC_Cupin_sf"/>
</dbReference>
<dbReference type="Pfam" id="PF01381">
    <property type="entry name" value="HTH_3"/>
    <property type="match status" value="1"/>
</dbReference>
<dbReference type="InterPro" id="IPR001387">
    <property type="entry name" value="Cro/C1-type_HTH"/>
</dbReference>
<name>A0A1T5GAK2_9SPHN</name>
<reference evidence="4" key="1">
    <citation type="submission" date="2017-02" db="EMBL/GenBank/DDBJ databases">
        <authorList>
            <person name="Varghese N."/>
            <person name="Submissions S."/>
        </authorList>
    </citation>
    <scope>NUCLEOTIDE SEQUENCE [LARGE SCALE GENOMIC DNA]</scope>
    <source>
        <strain evidence="4">UM2</strain>
    </source>
</reference>
<proteinExistence type="predicted"/>
<feature type="domain" description="HTH cro/C1-type" evidence="2">
    <location>
        <begin position="7"/>
        <end position="61"/>
    </location>
</feature>
<dbReference type="InterPro" id="IPR013096">
    <property type="entry name" value="Cupin_2"/>
</dbReference>
<dbReference type="RefSeq" id="WP_347271381.1">
    <property type="nucleotide sequence ID" value="NZ_JBDHSL010000025.1"/>
</dbReference>
<dbReference type="InterPro" id="IPR014710">
    <property type="entry name" value="RmlC-like_jellyroll"/>
</dbReference>
<dbReference type="PANTHER" id="PTHR46797">
    <property type="entry name" value="HTH-TYPE TRANSCRIPTIONAL REGULATOR"/>
    <property type="match status" value="1"/>
</dbReference>
<dbReference type="Gene3D" id="1.10.260.40">
    <property type="entry name" value="lambda repressor-like DNA-binding domains"/>
    <property type="match status" value="1"/>
</dbReference>
<dbReference type="GO" id="GO:0003677">
    <property type="term" value="F:DNA binding"/>
    <property type="evidence" value="ECO:0007669"/>
    <property type="project" value="UniProtKB-KW"/>
</dbReference>
<dbReference type="Pfam" id="PF07883">
    <property type="entry name" value="Cupin_2"/>
    <property type="match status" value="1"/>
</dbReference>
<keyword evidence="4" id="KW-1185">Reference proteome</keyword>
<dbReference type="SUPFAM" id="SSF47413">
    <property type="entry name" value="lambda repressor-like DNA-binding domains"/>
    <property type="match status" value="1"/>
</dbReference>
<gene>
    <name evidence="3" type="ORF">SAMN06295920_11327</name>
</gene>
<organism evidence="3 4">
    <name type="scientific">Rhizorhabdus histidinilytica</name>
    <dbReference type="NCBI Taxonomy" id="439228"/>
    <lineage>
        <taxon>Bacteria</taxon>
        <taxon>Pseudomonadati</taxon>
        <taxon>Pseudomonadota</taxon>
        <taxon>Alphaproteobacteria</taxon>
        <taxon>Sphingomonadales</taxon>
        <taxon>Sphingomonadaceae</taxon>
        <taxon>Rhizorhabdus</taxon>
    </lineage>
</organism>
<accession>A0A1T5GAK2</accession>
<evidence type="ECO:0000256" key="1">
    <source>
        <dbReference type="ARBA" id="ARBA00023125"/>
    </source>
</evidence>
<protein>
    <submittedName>
        <fullName evidence="3">Transcriptional regulator, XRE family with cupin sensor</fullName>
    </submittedName>
</protein>
<dbReference type="CDD" id="cd00093">
    <property type="entry name" value="HTH_XRE"/>
    <property type="match status" value="1"/>
</dbReference>